<keyword evidence="3" id="KW-1185">Reference proteome</keyword>
<dbReference type="Gramene" id="Pp3c3_34350V3.2">
    <property type="protein sequence ID" value="PAC:32941280.CDS.1"/>
    <property type="gene ID" value="Pp3c3_34350"/>
</dbReference>
<reference evidence="1 3" key="2">
    <citation type="journal article" date="2018" name="Plant J.">
        <title>The Physcomitrella patens chromosome-scale assembly reveals moss genome structure and evolution.</title>
        <authorList>
            <person name="Lang D."/>
            <person name="Ullrich K.K."/>
            <person name="Murat F."/>
            <person name="Fuchs J."/>
            <person name="Jenkins J."/>
            <person name="Haas F.B."/>
            <person name="Piednoel M."/>
            <person name="Gundlach H."/>
            <person name="Van Bel M."/>
            <person name="Meyberg R."/>
            <person name="Vives C."/>
            <person name="Morata J."/>
            <person name="Symeonidi A."/>
            <person name="Hiss M."/>
            <person name="Muchero W."/>
            <person name="Kamisugi Y."/>
            <person name="Saleh O."/>
            <person name="Blanc G."/>
            <person name="Decker E.L."/>
            <person name="van Gessel N."/>
            <person name="Grimwood J."/>
            <person name="Hayes R.D."/>
            <person name="Graham S.W."/>
            <person name="Gunter L.E."/>
            <person name="McDaniel S.F."/>
            <person name="Hoernstein S.N.W."/>
            <person name="Larsson A."/>
            <person name="Li F.W."/>
            <person name="Perroud P.F."/>
            <person name="Phillips J."/>
            <person name="Ranjan P."/>
            <person name="Rokshar D.S."/>
            <person name="Rothfels C.J."/>
            <person name="Schneider L."/>
            <person name="Shu S."/>
            <person name="Stevenson D.W."/>
            <person name="Thummler F."/>
            <person name="Tillich M."/>
            <person name="Villarreal Aguilar J.C."/>
            <person name="Widiez T."/>
            <person name="Wong G.K."/>
            <person name="Wymore A."/>
            <person name="Zhang Y."/>
            <person name="Zimmer A.D."/>
            <person name="Quatrano R.S."/>
            <person name="Mayer K.F.X."/>
            <person name="Goodstein D."/>
            <person name="Casacuberta J.M."/>
            <person name="Vandepoele K."/>
            <person name="Reski R."/>
            <person name="Cuming A.C."/>
            <person name="Tuskan G.A."/>
            <person name="Maumus F."/>
            <person name="Salse J."/>
            <person name="Schmutz J."/>
            <person name="Rensing S.A."/>
        </authorList>
    </citation>
    <scope>NUCLEOTIDE SEQUENCE [LARGE SCALE GENOMIC DNA]</scope>
    <source>
        <strain evidence="2 3">cv. Gransden 2004</strain>
    </source>
</reference>
<evidence type="ECO:0000313" key="3">
    <source>
        <dbReference type="Proteomes" id="UP000006727"/>
    </source>
</evidence>
<dbReference type="EnsemblPlants" id="Pp3c3_34350V3.1">
    <property type="protein sequence ID" value="PAC:32941279.CDS.1"/>
    <property type="gene ID" value="Pp3c3_34350"/>
</dbReference>
<reference evidence="1 3" key="1">
    <citation type="journal article" date="2008" name="Science">
        <title>The Physcomitrella genome reveals evolutionary insights into the conquest of land by plants.</title>
        <authorList>
            <person name="Rensing S."/>
            <person name="Lang D."/>
            <person name="Zimmer A."/>
            <person name="Terry A."/>
            <person name="Salamov A."/>
            <person name="Shapiro H."/>
            <person name="Nishiyama T."/>
            <person name="Perroud P.-F."/>
            <person name="Lindquist E."/>
            <person name="Kamisugi Y."/>
            <person name="Tanahashi T."/>
            <person name="Sakakibara K."/>
            <person name="Fujita T."/>
            <person name="Oishi K."/>
            <person name="Shin-I T."/>
            <person name="Kuroki Y."/>
            <person name="Toyoda A."/>
            <person name="Suzuki Y."/>
            <person name="Hashimoto A."/>
            <person name="Yamaguchi K."/>
            <person name="Sugano A."/>
            <person name="Kohara Y."/>
            <person name="Fujiyama A."/>
            <person name="Anterola A."/>
            <person name="Aoki S."/>
            <person name="Ashton N."/>
            <person name="Barbazuk W.B."/>
            <person name="Barker E."/>
            <person name="Bennetzen J."/>
            <person name="Bezanilla M."/>
            <person name="Blankenship R."/>
            <person name="Cho S.H."/>
            <person name="Dutcher S."/>
            <person name="Estelle M."/>
            <person name="Fawcett J.A."/>
            <person name="Gundlach H."/>
            <person name="Hanada K."/>
            <person name="Heyl A."/>
            <person name="Hicks K.A."/>
            <person name="Hugh J."/>
            <person name="Lohr M."/>
            <person name="Mayer K."/>
            <person name="Melkozernov A."/>
            <person name="Murata T."/>
            <person name="Nelson D."/>
            <person name="Pils B."/>
            <person name="Prigge M."/>
            <person name="Reiss B."/>
            <person name="Renner T."/>
            <person name="Rombauts S."/>
            <person name="Rushton P."/>
            <person name="Sanderfoot A."/>
            <person name="Schween G."/>
            <person name="Shiu S.-H."/>
            <person name="Stueber K."/>
            <person name="Theodoulou F.L."/>
            <person name="Tu H."/>
            <person name="Van de Peer Y."/>
            <person name="Verrier P.J."/>
            <person name="Waters E."/>
            <person name="Wood A."/>
            <person name="Yang L."/>
            <person name="Cove D."/>
            <person name="Cuming A."/>
            <person name="Hasebe M."/>
            <person name="Lucas S."/>
            <person name="Mishler D.B."/>
            <person name="Reski R."/>
            <person name="Grigoriev I."/>
            <person name="Quatrano R.S."/>
            <person name="Boore J.L."/>
        </authorList>
    </citation>
    <scope>NUCLEOTIDE SEQUENCE [LARGE SCALE GENOMIC DNA]</scope>
    <source>
        <strain evidence="2 3">cv. Gransden 2004</strain>
    </source>
</reference>
<organism evidence="1">
    <name type="scientific">Physcomitrium patens</name>
    <name type="common">Spreading-leaved earth moss</name>
    <name type="synonym">Physcomitrella patens</name>
    <dbReference type="NCBI Taxonomy" id="3218"/>
    <lineage>
        <taxon>Eukaryota</taxon>
        <taxon>Viridiplantae</taxon>
        <taxon>Streptophyta</taxon>
        <taxon>Embryophyta</taxon>
        <taxon>Bryophyta</taxon>
        <taxon>Bryophytina</taxon>
        <taxon>Bryopsida</taxon>
        <taxon>Funariidae</taxon>
        <taxon>Funariales</taxon>
        <taxon>Funariaceae</taxon>
        <taxon>Physcomitrium</taxon>
    </lineage>
</organism>
<evidence type="ECO:0000313" key="1">
    <source>
        <dbReference type="EMBL" id="PNR58363.1"/>
    </source>
</evidence>
<gene>
    <name evidence="1" type="ORF">PHYPA_005358</name>
</gene>
<dbReference type="Proteomes" id="UP000006727">
    <property type="component" value="Chromosome 3"/>
</dbReference>
<proteinExistence type="predicted"/>
<evidence type="ECO:0000313" key="2">
    <source>
        <dbReference type="EnsemblPlants" id="PAC:32941279.CDS.1"/>
    </source>
</evidence>
<dbReference type="Gramene" id="Pp3c3_34350V3.1">
    <property type="protein sequence ID" value="PAC:32941279.CDS.1"/>
    <property type="gene ID" value="Pp3c3_34350"/>
</dbReference>
<sequence length="120" mass="13892">MQENMMSRETQRELEKKKMPTYMCFFYFRQTNRTSQGLLNYMGFGILRRSDAGVPAVKEMHDESYSEAYNQEYNDAIEQQSGNEVDDAQAEEALEELLPTNAIRVGFVMRFCLPPLGRTG</sequence>
<protein>
    <submittedName>
        <fullName evidence="1 2">Uncharacterized protein</fullName>
    </submittedName>
</protein>
<dbReference type="AlphaFoldDB" id="A0A2K1KX47"/>
<dbReference type="InParanoid" id="A0A2K1KX47"/>
<name>A0A2K1KX47_PHYPA</name>
<reference evidence="2" key="3">
    <citation type="submission" date="2020-12" db="UniProtKB">
        <authorList>
            <consortium name="EnsemblPlants"/>
        </authorList>
    </citation>
    <scope>IDENTIFICATION</scope>
</reference>
<accession>A0A2K1KX47</accession>
<dbReference type="EMBL" id="ABEU02000003">
    <property type="protein sequence ID" value="PNR58363.1"/>
    <property type="molecule type" value="Genomic_DNA"/>
</dbReference>
<dbReference type="EnsemblPlants" id="Pp3c3_34350V3.2">
    <property type="protein sequence ID" value="PAC:32941280.CDS.1"/>
    <property type="gene ID" value="Pp3c3_34350"/>
</dbReference>